<dbReference type="CDD" id="cd07067">
    <property type="entry name" value="HP_PGM_like"/>
    <property type="match status" value="1"/>
</dbReference>
<name>A0AAX6MJN1_9PEZI</name>
<reference evidence="2 3" key="1">
    <citation type="journal article" date="2024" name="Front Chem Biol">
        <title>Unveiling the potential of Daldinia eschscholtzii MFLUCC 19-0629 through bioactivity and bioinformatics studies for enhanced sustainable agriculture production.</title>
        <authorList>
            <person name="Brooks S."/>
            <person name="Weaver J.A."/>
            <person name="Klomchit A."/>
            <person name="Alharthi S.A."/>
            <person name="Onlamun T."/>
            <person name="Nurani R."/>
            <person name="Vong T.K."/>
            <person name="Alberti F."/>
            <person name="Greco C."/>
        </authorList>
    </citation>
    <scope>NUCLEOTIDE SEQUENCE [LARGE SCALE GENOMIC DNA]</scope>
    <source>
        <strain evidence="2">MFLUCC 19-0629</strain>
    </source>
</reference>
<dbReference type="InterPro" id="IPR029033">
    <property type="entry name" value="His_PPase_superfam"/>
</dbReference>
<dbReference type="SMART" id="SM00855">
    <property type="entry name" value="PGAM"/>
    <property type="match status" value="1"/>
</dbReference>
<evidence type="ECO:0008006" key="4">
    <source>
        <dbReference type="Google" id="ProtNLM"/>
    </source>
</evidence>
<accession>A0AAX6MJN1</accession>
<dbReference type="PANTHER" id="PTHR16469:SF51">
    <property type="entry name" value="TRANSCRIPTION FACTOR TAU 55 KDA SUBUNIT"/>
    <property type="match status" value="1"/>
</dbReference>
<feature type="region of interest" description="Disordered" evidence="1">
    <location>
        <begin position="259"/>
        <end position="280"/>
    </location>
</feature>
<dbReference type="PANTHER" id="PTHR16469">
    <property type="entry name" value="UBIQUITIN-ASSOCIATED AND SH3 DOMAIN-CONTAINING BA-RELATED"/>
    <property type="match status" value="1"/>
</dbReference>
<evidence type="ECO:0000313" key="2">
    <source>
        <dbReference type="EMBL" id="KAK6952870.1"/>
    </source>
</evidence>
<feature type="compositionally biased region" description="Polar residues" evidence="1">
    <location>
        <begin position="349"/>
        <end position="377"/>
    </location>
</feature>
<organism evidence="2 3">
    <name type="scientific">Daldinia eschscholtzii</name>
    <dbReference type="NCBI Taxonomy" id="292717"/>
    <lineage>
        <taxon>Eukaryota</taxon>
        <taxon>Fungi</taxon>
        <taxon>Dikarya</taxon>
        <taxon>Ascomycota</taxon>
        <taxon>Pezizomycotina</taxon>
        <taxon>Sordariomycetes</taxon>
        <taxon>Xylariomycetidae</taxon>
        <taxon>Xylariales</taxon>
        <taxon>Hypoxylaceae</taxon>
        <taxon>Daldinia</taxon>
    </lineage>
</organism>
<dbReference type="SUPFAM" id="SSF53254">
    <property type="entry name" value="Phosphoglycerate mutase-like"/>
    <property type="match status" value="1"/>
</dbReference>
<dbReference type="AlphaFoldDB" id="A0AAX6MJN1"/>
<dbReference type="Pfam" id="PF00300">
    <property type="entry name" value="His_Phos_1"/>
    <property type="match status" value="1"/>
</dbReference>
<dbReference type="Gene3D" id="3.40.50.1240">
    <property type="entry name" value="Phosphoglycerate mutase-like"/>
    <property type="match status" value="1"/>
</dbReference>
<protein>
    <recommendedName>
        <fullName evidence="4">Transcription factor</fullName>
    </recommendedName>
</protein>
<sequence>MSLEVIYVTRHGFRPPWVVDPSTGNYTASVRSPTGLPTDPALASHGIEQANDLAEYLLELDPPIEQVYSSPYYRCMQTIQPFVRKLRRFQTQPSGNVSGTSNPEIRVDLGLSEWYGLAHFEHPSSAPLDKLQSLFPELDARYASSPAPSPYGESLPQLHDRVARTIDFIIRRSDLEGHKAIVICTHAAVVIALGRVLTGQAEKDFGAFTCGLSKYRRRQRNGAVQASLKSDSKTDTNAIIPAARDDGEIREARTKAFSRNDPAGNVDLQPHDSMSPDLESSRRVNSGLYGGWICELDSECSFLRGGEERGWYASLTPYAFQGFSGVFGNELTSARKFSGDESFIETDDNSVWPSTAASNSNTTVEEGGSATSNSHLNSAVDKSKL</sequence>
<feature type="region of interest" description="Disordered" evidence="1">
    <location>
        <begin position="348"/>
        <end position="385"/>
    </location>
</feature>
<gene>
    <name evidence="2" type="ORF">Daesc_005167</name>
</gene>
<proteinExistence type="predicted"/>
<evidence type="ECO:0000256" key="1">
    <source>
        <dbReference type="SAM" id="MobiDB-lite"/>
    </source>
</evidence>
<comment type="caution">
    <text evidence="2">The sequence shown here is derived from an EMBL/GenBank/DDBJ whole genome shotgun (WGS) entry which is preliminary data.</text>
</comment>
<keyword evidence="3" id="KW-1185">Reference proteome</keyword>
<dbReference type="InterPro" id="IPR013078">
    <property type="entry name" value="His_Pase_superF_clade-1"/>
</dbReference>
<dbReference type="Proteomes" id="UP001369815">
    <property type="component" value="Unassembled WGS sequence"/>
</dbReference>
<dbReference type="EMBL" id="JBANMG010000005">
    <property type="protein sequence ID" value="KAK6952870.1"/>
    <property type="molecule type" value="Genomic_DNA"/>
</dbReference>
<dbReference type="InterPro" id="IPR051710">
    <property type="entry name" value="Phosphatase_SH3-domain"/>
</dbReference>
<evidence type="ECO:0000313" key="3">
    <source>
        <dbReference type="Proteomes" id="UP001369815"/>
    </source>
</evidence>